<protein>
    <submittedName>
        <fullName evidence="2">Uncharacterized protein</fullName>
    </submittedName>
</protein>
<accession>A0A2J6QDU7</accession>
<reference evidence="2 3" key="1">
    <citation type="submission" date="2016-05" db="EMBL/GenBank/DDBJ databases">
        <title>A degradative enzymes factory behind the ericoid mycorrhizal symbiosis.</title>
        <authorList>
            <consortium name="DOE Joint Genome Institute"/>
            <person name="Martino E."/>
            <person name="Morin E."/>
            <person name="Grelet G."/>
            <person name="Kuo A."/>
            <person name="Kohler A."/>
            <person name="Daghino S."/>
            <person name="Barry K."/>
            <person name="Choi C."/>
            <person name="Cichocki N."/>
            <person name="Clum A."/>
            <person name="Copeland A."/>
            <person name="Hainaut M."/>
            <person name="Haridas S."/>
            <person name="Labutti K."/>
            <person name="Lindquist E."/>
            <person name="Lipzen A."/>
            <person name="Khouja H.-R."/>
            <person name="Murat C."/>
            <person name="Ohm R."/>
            <person name="Olson A."/>
            <person name="Spatafora J."/>
            <person name="Veneault-Fourrey C."/>
            <person name="Henrissat B."/>
            <person name="Grigoriev I."/>
            <person name="Martin F."/>
            <person name="Perotto S."/>
        </authorList>
    </citation>
    <scope>NUCLEOTIDE SEQUENCE [LARGE SCALE GENOMIC DNA]</scope>
    <source>
        <strain evidence="2 3">UAMH 7357</strain>
    </source>
</reference>
<feature type="compositionally biased region" description="Polar residues" evidence="1">
    <location>
        <begin position="177"/>
        <end position="187"/>
    </location>
</feature>
<dbReference type="AlphaFoldDB" id="A0A2J6QDU7"/>
<feature type="compositionally biased region" description="Basic and acidic residues" evidence="1">
    <location>
        <begin position="704"/>
        <end position="717"/>
    </location>
</feature>
<dbReference type="Proteomes" id="UP000235672">
    <property type="component" value="Unassembled WGS sequence"/>
</dbReference>
<feature type="region of interest" description="Disordered" evidence="1">
    <location>
        <begin position="379"/>
        <end position="434"/>
    </location>
</feature>
<gene>
    <name evidence="2" type="ORF">NA56DRAFT_700041</name>
</gene>
<feature type="compositionally biased region" description="Low complexity" evidence="1">
    <location>
        <begin position="284"/>
        <end position="307"/>
    </location>
</feature>
<keyword evidence="3" id="KW-1185">Reference proteome</keyword>
<feature type="compositionally biased region" description="Low complexity" evidence="1">
    <location>
        <begin position="252"/>
        <end position="266"/>
    </location>
</feature>
<organism evidence="2 3">
    <name type="scientific">Hyaloscypha hepaticicola</name>
    <dbReference type="NCBI Taxonomy" id="2082293"/>
    <lineage>
        <taxon>Eukaryota</taxon>
        <taxon>Fungi</taxon>
        <taxon>Dikarya</taxon>
        <taxon>Ascomycota</taxon>
        <taxon>Pezizomycotina</taxon>
        <taxon>Leotiomycetes</taxon>
        <taxon>Helotiales</taxon>
        <taxon>Hyaloscyphaceae</taxon>
        <taxon>Hyaloscypha</taxon>
    </lineage>
</organism>
<feature type="region of interest" description="Disordered" evidence="1">
    <location>
        <begin position="703"/>
        <end position="736"/>
    </location>
</feature>
<feature type="compositionally biased region" description="Basic and acidic residues" evidence="1">
    <location>
        <begin position="159"/>
        <end position="173"/>
    </location>
</feature>
<evidence type="ECO:0000313" key="2">
    <source>
        <dbReference type="EMBL" id="PMD24418.1"/>
    </source>
</evidence>
<proteinExistence type="predicted"/>
<feature type="region of interest" description="Disordered" evidence="1">
    <location>
        <begin position="1"/>
        <end position="138"/>
    </location>
</feature>
<feature type="compositionally biased region" description="Acidic residues" evidence="1">
    <location>
        <begin position="81"/>
        <end position="98"/>
    </location>
</feature>
<feature type="compositionally biased region" description="Polar residues" evidence="1">
    <location>
        <begin position="408"/>
        <end position="434"/>
    </location>
</feature>
<feature type="compositionally biased region" description="Polar residues" evidence="1">
    <location>
        <begin position="579"/>
        <end position="589"/>
    </location>
</feature>
<dbReference type="EMBL" id="KZ613472">
    <property type="protein sequence ID" value="PMD24418.1"/>
    <property type="molecule type" value="Genomic_DNA"/>
</dbReference>
<feature type="compositionally biased region" description="Low complexity" evidence="1">
    <location>
        <begin position="545"/>
        <end position="564"/>
    </location>
</feature>
<evidence type="ECO:0000256" key="1">
    <source>
        <dbReference type="SAM" id="MobiDB-lite"/>
    </source>
</evidence>
<feature type="compositionally biased region" description="Low complexity" evidence="1">
    <location>
        <begin position="461"/>
        <end position="485"/>
    </location>
</feature>
<feature type="compositionally biased region" description="Low complexity" evidence="1">
    <location>
        <begin position="609"/>
        <end position="625"/>
    </location>
</feature>
<feature type="compositionally biased region" description="Acidic residues" evidence="1">
    <location>
        <begin position="188"/>
        <end position="218"/>
    </location>
</feature>
<name>A0A2J6QDU7_9HELO</name>
<dbReference type="STRING" id="1745343.A0A2J6QDU7"/>
<feature type="region of interest" description="Disordered" evidence="1">
    <location>
        <begin position="456"/>
        <end position="489"/>
    </location>
</feature>
<feature type="region of interest" description="Disordered" evidence="1">
    <location>
        <begin position="537"/>
        <end position="639"/>
    </location>
</feature>
<feature type="region of interest" description="Disordered" evidence="1">
    <location>
        <begin position="159"/>
        <end position="319"/>
    </location>
</feature>
<evidence type="ECO:0000313" key="3">
    <source>
        <dbReference type="Proteomes" id="UP000235672"/>
    </source>
</evidence>
<dbReference type="OrthoDB" id="10666958at2759"/>
<feature type="compositionally biased region" description="Acidic residues" evidence="1">
    <location>
        <begin position="228"/>
        <end position="251"/>
    </location>
</feature>
<feature type="compositionally biased region" description="Polar residues" evidence="1">
    <location>
        <begin position="598"/>
        <end position="608"/>
    </location>
</feature>
<feature type="compositionally biased region" description="Polar residues" evidence="1">
    <location>
        <begin position="28"/>
        <end position="53"/>
    </location>
</feature>
<sequence>MSDTPANPPEGRERNQFRDSTLPEGREPTSQQQGDALEFNDSSPEDNNSPTTQPDDESIIPMGSQPTKEASGEEGKTTMSEESDGEDAGSQPEEESDEQENHENDENQEVGDDNTQIKQSKARNRHHNVDDDFLSTDDRYMGPIALGLINRFFLEQDADRRAGRASAAERNDWESAISVSEDTSQSQDPEENREDGETEEDGASEQEEENLHDWEEDSGGNQNRGDNQDEEENEGNQDDGENRDDAEDAESSTDNSSVNSGASSSSQVPVEDQVLPKIEEAISDSDSGSSSISVPENLPSFPTSSPTPESPGPTPHLVAPDQVSWELPLTLNPFLSPSGLVLQILIQQQHLLQPQLPIKLMTHRFSIILWVSKHSSNQGGLVSEADQEHGSISAPQFSSDDAPELVSGLSTNVPTTPLSSSAAPLPFNPSQSSIPNHAGPSSLLGFIPQSLRNLIANTDQPSSNSPSSIPFPASSPATPSAATQTPPNPTFWHKVPPLSVPTNASAALSSFSDLWSLMSPSKLQHIPSTSSPLVNPWAPLPATNPSQASAPLTPSASAATPLSLRNIPSNSAGGILTDTAASTIQQTNPADGLPPTSPVDTTAPQQEISSGDPSAFSTPSSSSKYDPPPPPPPSETSLIRFDTAPATDGESGWVPYPNRFRVNRRRCPMYVRRARSFQHGCHGGPPCDACATLGYSAEQCRTGEVGKEGGGRHELSGRKGGKSGRGGLAGNTGEAA</sequence>